<dbReference type="Proteomes" id="UP000265566">
    <property type="component" value="Chromosome 7"/>
</dbReference>
<gene>
    <name evidence="1" type="ORF">MtrDRAFT_AC148965g30v2</name>
    <name evidence="2" type="ORF">MtrunA17_Chr7g0253971</name>
</gene>
<evidence type="ECO:0000313" key="2">
    <source>
        <dbReference type="EMBL" id="RHN47529.1"/>
    </source>
</evidence>
<dbReference type="AlphaFoldDB" id="A2Q1L3"/>
<reference evidence="2" key="4">
    <citation type="journal article" date="2018" name="Nat. Plants">
        <title>Whole-genome landscape of Medicago truncatula symbiotic genes.</title>
        <authorList>
            <person name="Pecrix Y."/>
            <person name="Gamas P."/>
            <person name="Carrere S."/>
        </authorList>
    </citation>
    <scope>NUCLEOTIDE SEQUENCE</scope>
    <source>
        <tissue evidence="2">Leaves</tissue>
    </source>
</reference>
<dbReference type="Gramene" id="rna42142">
    <property type="protein sequence ID" value="RHN47529.1"/>
    <property type="gene ID" value="gene42142"/>
</dbReference>
<sequence length="54" mass="6428">MCMFIVRLNFMKGKSDDERDCYDEYCKFVGPHFQGEDRLNSIMKQSEELIDAMI</sequence>
<reference evidence="1" key="1">
    <citation type="submission" date="2004-08" db="EMBL/GenBank/DDBJ databases">
        <authorList>
            <person name="Town C.D."/>
        </authorList>
    </citation>
    <scope>NUCLEOTIDE SEQUENCE</scope>
</reference>
<name>A2Q1L3_MEDTR</name>
<dbReference type="EMBL" id="AC148965">
    <property type="protein sequence ID" value="ABN05830.1"/>
    <property type="molecule type" value="Genomic_DNA"/>
</dbReference>
<evidence type="ECO:0000313" key="3">
    <source>
        <dbReference type="Proteomes" id="UP000265566"/>
    </source>
</evidence>
<accession>A2Q1L3</accession>
<evidence type="ECO:0000313" key="1">
    <source>
        <dbReference type="EMBL" id="ABN05830.1"/>
    </source>
</evidence>
<protein>
    <submittedName>
        <fullName evidence="1">Uncharacterized protein</fullName>
    </submittedName>
</protein>
<reference evidence="1" key="2">
    <citation type="submission" date="2007-03" db="EMBL/GenBank/DDBJ databases">
        <authorList>
            <consortium name="The International Medicago Genome Annotation Group"/>
        </authorList>
    </citation>
    <scope>NUCLEOTIDE SEQUENCE</scope>
</reference>
<reference evidence="3" key="3">
    <citation type="journal article" date="2018" name="Nat. Plants">
        <title>Whole-genome landscape of Medicago truncatula symbiotic genes.</title>
        <authorList>
            <person name="Pecrix Y."/>
            <person name="Staton S.E."/>
            <person name="Sallet E."/>
            <person name="Lelandais-Briere C."/>
            <person name="Moreau S."/>
            <person name="Carrere S."/>
            <person name="Blein T."/>
            <person name="Jardinaud M.F."/>
            <person name="Latrasse D."/>
            <person name="Zouine M."/>
            <person name="Zahm M."/>
            <person name="Kreplak J."/>
            <person name="Mayjonade B."/>
            <person name="Satge C."/>
            <person name="Perez M."/>
            <person name="Cauet S."/>
            <person name="Marande W."/>
            <person name="Chantry-Darmon C."/>
            <person name="Lopez-Roques C."/>
            <person name="Bouchez O."/>
            <person name="Berard A."/>
            <person name="Debelle F."/>
            <person name="Munos S."/>
            <person name="Bendahmane A."/>
            <person name="Berges H."/>
            <person name="Niebel A."/>
            <person name="Buitink J."/>
            <person name="Frugier F."/>
            <person name="Benhamed M."/>
            <person name="Crespi M."/>
            <person name="Gouzy J."/>
            <person name="Gamas P."/>
        </authorList>
    </citation>
    <scope>NUCLEOTIDE SEQUENCE [LARGE SCALE GENOMIC DNA]</scope>
    <source>
        <strain evidence="3">cv. Jemalong A17</strain>
    </source>
</reference>
<proteinExistence type="predicted"/>
<dbReference type="EMBL" id="PSQE01000007">
    <property type="protein sequence ID" value="RHN47529.1"/>
    <property type="molecule type" value="Genomic_DNA"/>
</dbReference>
<organism evidence="1">
    <name type="scientific">Medicago truncatula</name>
    <name type="common">Barrel medic</name>
    <name type="synonym">Medicago tribuloides</name>
    <dbReference type="NCBI Taxonomy" id="3880"/>
    <lineage>
        <taxon>Eukaryota</taxon>
        <taxon>Viridiplantae</taxon>
        <taxon>Streptophyta</taxon>
        <taxon>Embryophyta</taxon>
        <taxon>Tracheophyta</taxon>
        <taxon>Spermatophyta</taxon>
        <taxon>Magnoliopsida</taxon>
        <taxon>eudicotyledons</taxon>
        <taxon>Gunneridae</taxon>
        <taxon>Pentapetalae</taxon>
        <taxon>rosids</taxon>
        <taxon>fabids</taxon>
        <taxon>Fabales</taxon>
        <taxon>Fabaceae</taxon>
        <taxon>Papilionoideae</taxon>
        <taxon>50 kb inversion clade</taxon>
        <taxon>NPAAA clade</taxon>
        <taxon>Hologalegina</taxon>
        <taxon>IRL clade</taxon>
        <taxon>Trifolieae</taxon>
        <taxon>Medicago</taxon>
    </lineage>
</organism>